<proteinExistence type="predicted"/>
<reference evidence="1" key="1">
    <citation type="submission" date="2022-01" db="UniProtKB">
        <authorList>
            <consortium name="EnsemblMetazoa"/>
        </authorList>
    </citation>
    <scope>IDENTIFICATION</scope>
</reference>
<keyword evidence="2" id="KW-1185">Reference proteome</keyword>
<name>A0A8I6TL53_CIMLE</name>
<dbReference type="Proteomes" id="UP000494040">
    <property type="component" value="Unassembled WGS sequence"/>
</dbReference>
<evidence type="ECO:0000313" key="1">
    <source>
        <dbReference type="EnsemblMetazoa" id="XP_024085635.1"/>
    </source>
</evidence>
<dbReference type="RefSeq" id="XP_024085635.1">
    <property type="nucleotide sequence ID" value="XM_024229867.1"/>
</dbReference>
<dbReference type="EnsemblMetazoa" id="XM_024229867.1">
    <property type="protein sequence ID" value="XP_024085635.1"/>
    <property type="gene ID" value="LOC112128082"/>
</dbReference>
<dbReference type="OrthoDB" id="6629379at2759"/>
<accession>A0A8I6TL53</accession>
<dbReference type="GeneID" id="112128082"/>
<sequence>MKKTGGGPPLPADDSQDKVLIQYKVVSMLTGFQSQYDDDKPENESMNVEVVEIEVDNNCNIVCPEKEDELIALDEPINVAETTAALPEPSCSWADYNPALLKKPVFAPLRKEYKKAPLRD</sequence>
<protein>
    <submittedName>
        <fullName evidence="1">Uncharacterized protein</fullName>
    </submittedName>
</protein>
<dbReference type="KEGG" id="clec:112128082"/>
<organism evidence="1 2">
    <name type="scientific">Cimex lectularius</name>
    <name type="common">Bed bug</name>
    <name type="synonym">Acanthia lectularia</name>
    <dbReference type="NCBI Taxonomy" id="79782"/>
    <lineage>
        <taxon>Eukaryota</taxon>
        <taxon>Metazoa</taxon>
        <taxon>Ecdysozoa</taxon>
        <taxon>Arthropoda</taxon>
        <taxon>Hexapoda</taxon>
        <taxon>Insecta</taxon>
        <taxon>Pterygota</taxon>
        <taxon>Neoptera</taxon>
        <taxon>Paraneoptera</taxon>
        <taxon>Hemiptera</taxon>
        <taxon>Heteroptera</taxon>
        <taxon>Panheteroptera</taxon>
        <taxon>Cimicomorpha</taxon>
        <taxon>Cimicidae</taxon>
        <taxon>Cimex</taxon>
    </lineage>
</organism>
<evidence type="ECO:0000313" key="2">
    <source>
        <dbReference type="Proteomes" id="UP000494040"/>
    </source>
</evidence>
<dbReference type="AlphaFoldDB" id="A0A8I6TL53"/>